<dbReference type="EMBL" id="KZ293696">
    <property type="protein sequence ID" value="PBK84728.1"/>
    <property type="molecule type" value="Genomic_DNA"/>
</dbReference>
<organism evidence="2 3">
    <name type="scientific">Armillaria gallica</name>
    <name type="common">Bulbous honey fungus</name>
    <name type="synonym">Armillaria bulbosa</name>
    <dbReference type="NCBI Taxonomy" id="47427"/>
    <lineage>
        <taxon>Eukaryota</taxon>
        <taxon>Fungi</taxon>
        <taxon>Dikarya</taxon>
        <taxon>Basidiomycota</taxon>
        <taxon>Agaricomycotina</taxon>
        <taxon>Agaricomycetes</taxon>
        <taxon>Agaricomycetidae</taxon>
        <taxon>Agaricales</taxon>
        <taxon>Marasmiineae</taxon>
        <taxon>Physalacriaceae</taxon>
        <taxon>Armillaria</taxon>
    </lineage>
</organism>
<accession>A0A2H3D1S1</accession>
<dbReference type="InParanoid" id="A0A2H3D1S1"/>
<gene>
    <name evidence="2" type="ORF">ARMGADRAFT_602903</name>
</gene>
<dbReference type="Proteomes" id="UP000217790">
    <property type="component" value="Unassembled WGS sequence"/>
</dbReference>
<name>A0A2H3D1S1_ARMGA</name>
<keyword evidence="3" id="KW-1185">Reference proteome</keyword>
<dbReference type="AlphaFoldDB" id="A0A2H3D1S1"/>
<sequence>MTDNGRDLNHELPPLVENVREGWQETSSGSAVVTSLLAAVATGLLSLINDVVNNGDFKQQANPHALTFLYVASFGAIILSASATVTSLFLIDKLGDLPALASDLDKPREGKLASDIDILVYYGLGDTWTLALWHWIISLVLGIWCLFLQVIVFVYMTQTTPVIVVATIATIFAVLPMVYLLFKKACRLLKGPLKDPYA</sequence>
<evidence type="ECO:0000313" key="2">
    <source>
        <dbReference type="EMBL" id="PBK84728.1"/>
    </source>
</evidence>
<protein>
    <submittedName>
        <fullName evidence="2">Uncharacterized protein</fullName>
    </submittedName>
</protein>
<reference evidence="3" key="1">
    <citation type="journal article" date="2017" name="Nat. Ecol. Evol.">
        <title>Genome expansion and lineage-specific genetic innovations in the forest pathogenic fungi Armillaria.</title>
        <authorList>
            <person name="Sipos G."/>
            <person name="Prasanna A.N."/>
            <person name="Walter M.C."/>
            <person name="O'Connor E."/>
            <person name="Balint B."/>
            <person name="Krizsan K."/>
            <person name="Kiss B."/>
            <person name="Hess J."/>
            <person name="Varga T."/>
            <person name="Slot J."/>
            <person name="Riley R."/>
            <person name="Boka B."/>
            <person name="Rigling D."/>
            <person name="Barry K."/>
            <person name="Lee J."/>
            <person name="Mihaltcheva S."/>
            <person name="LaButti K."/>
            <person name="Lipzen A."/>
            <person name="Waldron R."/>
            <person name="Moloney N.M."/>
            <person name="Sperisen C."/>
            <person name="Kredics L."/>
            <person name="Vagvoelgyi C."/>
            <person name="Patrignani A."/>
            <person name="Fitzpatrick D."/>
            <person name="Nagy I."/>
            <person name="Doyle S."/>
            <person name="Anderson J.B."/>
            <person name="Grigoriev I.V."/>
            <person name="Gueldener U."/>
            <person name="Muensterkoetter M."/>
            <person name="Nagy L.G."/>
        </authorList>
    </citation>
    <scope>NUCLEOTIDE SEQUENCE [LARGE SCALE GENOMIC DNA]</scope>
    <source>
        <strain evidence="3">Ar21-2</strain>
    </source>
</reference>
<dbReference type="OrthoDB" id="3225366at2759"/>
<evidence type="ECO:0000256" key="1">
    <source>
        <dbReference type="SAM" id="Phobius"/>
    </source>
</evidence>
<feature type="transmembrane region" description="Helical" evidence="1">
    <location>
        <begin position="162"/>
        <end position="182"/>
    </location>
</feature>
<evidence type="ECO:0000313" key="3">
    <source>
        <dbReference type="Proteomes" id="UP000217790"/>
    </source>
</evidence>
<proteinExistence type="predicted"/>
<feature type="transmembrane region" description="Helical" evidence="1">
    <location>
        <begin position="132"/>
        <end position="156"/>
    </location>
</feature>
<feature type="transmembrane region" description="Helical" evidence="1">
    <location>
        <begin position="30"/>
        <end position="48"/>
    </location>
</feature>
<dbReference type="OMA" id="LWHWIIS"/>
<keyword evidence="1" id="KW-1133">Transmembrane helix</keyword>
<feature type="transmembrane region" description="Helical" evidence="1">
    <location>
        <begin position="68"/>
        <end position="91"/>
    </location>
</feature>
<keyword evidence="1" id="KW-0812">Transmembrane</keyword>
<keyword evidence="1" id="KW-0472">Membrane</keyword>